<feature type="compositionally biased region" description="Pro residues" evidence="1">
    <location>
        <begin position="198"/>
        <end position="211"/>
    </location>
</feature>
<comment type="caution">
    <text evidence="2">The sequence shown here is derived from an EMBL/GenBank/DDBJ whole genome shotgun (WGS) entry which is preliminary data.</text>
</comment>
<evidence type="ECO:0000313" key="3">
    <source>
        <dbReference type="Proteomes" id="UP000324897"/>
    </source>
</evidence>
<feature type="compositionally biased region" description="Low complexity" evidence="1">
    <location>
        <begin position="7"/>
        <end position="30"/>
    </location>
</feature>
<organism evidence="2 3">
    <name type="scientific">Eragrostis curvula</name>
    <name type="common">weeping love grass</name>
    <dbReference type="NCBI Taxonomy" id="38414"/>
    <lineage>
        <taxon>Eukaryota</taxon>
        <taxon>Viridiplantae</taxon>
        <taxon>Streptophyta</taxon>
        <taxon>Embryophyta</taxon>
        <taxon>Tracheophyta</taxon>
        <taxon>Spermatophyta</taxon>
        <taxon>Magnoliopsida</taxon>
        <taxon>Liliopsida</taxon>
        <taxon>Poales</taxon>
        <taxon>Poaceae</taxon>
        <taxon>PACMAD clade</taxon>
        <taxon>Chloridoideae</taxon>
        <taxon>Eragrostideae</taxon>
        <taxon>Eragrostidinae</taxon>
        <taxon>Eragrostis</taxon>
    </lineage>
</organism>
<dbReference type="EMBL" id="RWGY01000110">
    <property type="protein sequence ID" value="TVU04033.1"/>
    <property type="molecule type" value="Genomic_DNA"/>
</dbReference>
<feature type="region of interest" description="Disordered" evidence="1">
    <location>
        <begin position="115"/>
        <end position="176"/>
    </location>
</feature>
<evidence type="ECO:0000256" key="1">
    <source>
        <dbReference type="SAM" id="MobiDB-lite"/>
    </source>
</evidence>
<protein>
    <submittedName>
        <fullName evidence="2">Uncharacterized protein</fullName>
    </submittedName>
</protein>
<proteinExistence type="predicted"/>
<feature type="non-terminal residue" evidence="2">
    <location>
        <position position="1"/>
    </location>
</feature>
<feature type="region of interest" description="Disordered" evidence="1">
    <location>
        <begin position="1"/>
        <end position="32"/>
    </location>
</feature>
<accession>A0A5J9SYD4</accession>
<dbReference type="Gramene" id="TVU04033">
    <property type="protein sequence ID" value="TVU04033"/>
    <property type="gene ID" value="EJB05_50398"/>
</dbReference>
<keyword evidence="3" id="KW-1185">Reference proteome</keyword>
<feature type="region of interest" description="Disordered" evidence="1">
    <location>
        <begin position="192"/>
        <end position="211"/>
    </location>
</feature>
<dbReference type="Proteomes" id="UP000324897">
    <property type="component" value="Unassembled WGS sequence"/>
</dbReference>
<gene>
    <name evidence="2" type="ORF">EJB05_50398</name>
</gene>
<evidence type="ECO:0000313" key="2">
    <source>
        <dbReference type="EMBL" id="TVU04033.1"/>
    </source>
</evidence>
<sequence length="277" mass="28334">MAKKKSPPASSQPPARAGASASQQAPAPGRGINAAPPGARLVAEAVGLPCFWWRLRGIWEFVCGFFSRGIFRVVGDGESAATHADAAGGLGASSSAGLGARSSAASASDAAPLRGSLAAPKPAGPDVLGSSSSASQDKANAGSAASSSKIATSGSDQSTTFPSDAEEAADSAQFLEAPGRITIRSSLMYTPLERRQPRPPPPPPPAPPRPPLLVVDGIEVPREQEIQYRELLFTAQKSTEGHVPSVKIPSAKFGSRMSKAVMLVCICSFAMSLSEGD</sequence>
<reference evidence="2 3" key="1">
    <citation type="journal article" date="2019" name="Sci. Rep.">
        <title>A high-quality genome of Eragrostis curvula grass provides insights into Poaceae evolution and supports new strategies to enhance forage quality.</title>
        <authorList>
            <person name="Carballo J."/>
            <person name="Santos B.A.C.M."/>
            <person name="Zappacosta D."/>
            <person name="Garbus I."/>
            <person name="Selva J.P."/>
            <person name="Gallo C.A."/>
            <person name="Diaz A."/>
            <person name="Albertini E."/>
            <person name="Caccamo M."/>
            <person name="Echenique V."/>
        </authorList>
    </citation>
    <scope>NUCLEOTIDE SEQUENCE [LARGE SCALE GENOMIC DNA]</scope>
    <source>
        <strain evidence="3">cv. Victoria</strain>
        <tissue evidence="2">Leaf</tissue>
    </source>
</reference>
<dbReference type="AlphaFoldDB" id="A0A5J9SYD4"/>
<name>A0A5J9SYD4_9POAL</name>
<feature type="compositionally biased region" description="Low complexity" evidence="1">
    <location>
        <begin position="138"/>
        <end position="155"/>
    </location>
</feature>